<reference evidence="8 9" key="1">
    <citation type="submission" date="2023-07" db="EMBL/GenBank/DDBJ databases">
        <title>Sorghum-associated microbial communities from plants grown in Nebraska, USA.</title>
        <authorList>
            <person name="Schachtman D."/>
        </authorList>
    </citation>
    <scope>NUCLEOTIDE SEQUENCE [LARGE SCALE GENOMIC DNA]</scope>
    <source>
        <strain evidence="8 9">2980</strain>
    </source>
</reference>
<comment type="caution">
    <text evidence="8">The sequence shown here is derived from an EMBL/GenBank/DDBJ whole genome shotgun (WGS) entry which is preliminary data.</text>
</comment>
<keyword evidence="9" id="KW-1185">Reference proteome</keyword>
<evidence type="ECO:0000256" key="3">
    <source>
        <dbReference type="ARBA" id="ARBA00022630"/>
    </source>
</evidence>
<dbReference type="InterPro" id="IPR016164">
    <property type="entry name" value="FAD-linked_Oxase-like_C"/>
</dbReference>
<feature type="compositionally biased region" description="Basic and acidic residues" evidence="6">
    <location>
        <begin position="12"/>
        <end position="23"/>
    </location>
</feature>
<dbReference type="Gene3D" id="3.40.462.20">
    <property type="match status" value="1"/>
</dbReference>
<dbReference type="InterPro" id="IPR016169">
    <property type="entry name" value="FAD-bd_PCMH_sub2"/>
</dbReference>
<evidence type="ECO:0000256" key="2">
    <source>
        <dbReference type="ARBA" id="ARBA00005466"/>
    </source>
</evidence>
<feature type="domain" description="FAD-binding PCMH-type" evidence="7">
    <location>
        <begin position="11"/>
        <end position="177"/>
    </location>
</feature>
<evidence type="ECO:0000256" key="6">
    <source>
        <dbReference type="SAM" id="MobiDB-lite"/>
    </source>
</evidence>
<evidence type="ECO:0000256" key="1">
    <source>
        <dbReference type="ARBA" id="ARBA00001974"/>
    </source>
</evidence>
<dbReference type="InterPro" id="IPR016166">
    <property type="entry name" value="FAD-bd_PCMH"/>
</dbReference>
<evidence type="ECO:0000256" key="4">
    <source>
        <dbReference type="ARBA" id="ARBA00022827"/>
    </source>
</evidence>
<comment type="similarity">
    <text evidence="2">Belongs to the oxygen-dependent FAD-linked oxidoreductase family.</text>
</comment>
<comment type="cofactor">
    <cofactor evidence="1">
        <name>FAD</name>
        <dbReference type="ChEBI" id="CHEBI:57692"/>
    </cofactor>
</comment>
<dbReference type="PANTHER" id="PTHR42973">
    <property type="entry name" value="BINDING OXIDOREDUCTASE, PUTATIVE (AFU_ORTHOLOGUE AFUA_1G17690)-RELATED"/>
    <property type="match status" value="1"/>
</dbReference>
<dbReference type="Pfam" id="PF08031">
    <property type="entry name" value="BBE"/>
    <property type="match status" value="1"/>
</dbReference>
<proteinExistence type="inferred from homology"/>
<protein>
    <submittedName>
        <fullName evidence="8">FAD/FMN-containing dehydrogenase</fullName>
    </submittedName>
</protein>
<gene>
    <name evidence="8" type="ORF">J2Y69_000255</name>
</gene>
<dbReference type="Proteomes" id="UP001259347">
    <property type="component" value="Unassembled WGS sequence"/>
</dbReference>
<name>A0ABU1S9U1_9MICO</name>
<keyword evidence="3" id="KW-0285">Flavoprotein</keyword>
<dbReference type="InterPro" id="IPR050416">
    <property type="entry name" value="FAD-linked_Oxidoreductase"/>
</dbReference>
<dbReference type="InterPro" id="IPR006094">
    <property type="entry name" value="Oxid_FAD_bind_N"/>
</dbReference>
<evidence type="ECO:0000259" key="7">
    <source>
        <dbReference type="PROSITE" id="PS51387"/>
    </source>
</evidence>
<feature type="region of interest" description="Disordered" evidence="6">
    <location>
        <begin position="1"/>
        <end position="25"/>
    </location>
</feature>
<dbReference type="InterPro" id="IPR016167">
    <property type="entry name" value="FAD-bd_PCMH_sub1"/>
</dbReference>
<keyword evidence="4" id="KW-0274">FAD</keyword>
<organism evidence="8 9">
    <name type="scientific">Microbacterium resistens</name>
    <dbReference type="NCBI Taxonomy" id="156977"/>
    <lineage>
        <taxon>Bacteria</taxon>
        <taxon>Bacillati</taxon>
        <taxon>Actinomycetota</taxon>
        <taxon>Actinomycetes</taxon>
        <taxon>Micrococcales</taxon>
        <taxon>Microbacteriaceae</taxon>
        <taxon>Microbacterium</taxon>
    </lineage>
</organism>
<evidence type="ECO:0000313" key="9">
    <source>
        <dbReference type="Proteomes" id="UP001259347"/>
    </source>
</evidence>
<sequence>MTGETDMGAGQEEAHAERVRPESAEEVAVAIRHAADRGRPVAVLAGGHGHWPVEPGGLLIDLGALSRVEVDGTRVAIGGGAVWGRVAGALEPHGLAISSGDTASVGVGGLTVGGGLGWMARAWGAAVDQLVGAQVVTADGRIVEASAEENPDLFWALRGGGGNVGIVTRFDFEAHPLPGIAFAEYTAGDDAEEFLRAVRELMRTAPRELTVTFMDVPPMDPSAPAGARLSAVWAGEDAARLAAELAPVAGLSGVSGEVTRPRYREILMEMPEAEPGQEPPGFLGGNGLYADLGDDLIERLVAFRRTYPASVLFLRSLGGAFGDVPQDATPFPGRDATWFVMAGAFDVPGLLDDAGRAAVERDWSAISTGRLAEYGNFVDSASAGDARSMFTPAAYERLARIKAEWDPQNLFRGNHNVPPSV</sequence>
<dbReference type="SUPFAM" id="SSF56176">
    <property type="entry name" value="FAD-binding/transporter-associated domain-like"/>
    <property type="match status" value="1"/>
</dbReference>
<evidence type="ECO:0000256" key="5">
    <source>
        <dbReference type="ARBA" id="ARBA00023002"/>
    </source>
</evidence>
<dbReference type="EMBL" id="JAVDUM010000001">
    <property type="protein sequence ID" value="MDR6865673.1"/>
    <property type="molecule type" value="Genomic_DNA"/>
</dbReference>
<dbReference type="Gene3D" id="3.30.43.10">
    <property type="entry name" value="Uridine Diphospho-n-acetylenolpyruvylglucosamine Reductase, domain 2"/>
    <property type="match status" value="1"/>
</dbReference>
<accession>A0ABU1S9U1</accession>
<dbReference type="PROSITE" id="PS51387">
    <property type="entry name" value="FAD_PCMH"/>
    <property type="match status" value="1"/>
</dbReference>
<dbReference type="SUPFAM" id="SSF55103">
    <property type="entry name" value="FAD-linked oxidases, C-terminal domain"/>
    <property type="match status" value="1"/>
</dbReference>
<dbReference type="PANTHER" id="PTHR42973:SF39">
    <property type="entry name" value="FAD-BINDING PCMH-TYPE DOMAIN-CONTAINING PROTEIN"/>
    <property type="match status" value="1"/>
</dbReference>
<dbReference type="InterPro" id="IPR036318">
    <property type="entry name" value="FAD-bd_PCMH-like_sf"/>
</dbReference>
<dbReference type="RefSeq" id="WP_310016716.1">
    <property type="nucleotide sequence ID" value="NZ_JAVDUM010000001.1"/>
</dbReference>
<keyword evidence="5" id="KW-0560">Oxidoreductase</keyword>
<evidence type="ECO:0000313" key="8">
    <source>
        <dbReference type="EMBL" id="MDR6865673.1"/>
    </source>
</evidence>
<dbReference type="InterPro" id="IPR012951">
    <property type="entry name" value="BBE"/>
</dbReference>
<dbReference type="Pfam" id="PF01565">
    <property type="entry name" value="FAD_binding_4"/>
    <property type="match status" value="1"/>
</dbReference>
<dbReference type="Gene3D" id="3.30.465.10">
    <property type="match status" value="1"/>
</dbReference>